<keyword evidence="3" id="KW-0805">Transcription regulation</keyword>
<dbReference type="GO" id="GO:0008483">
    <property type="term" value="F:transaminase activity"/>
    <property type="evidence" value="ECO:0007669"/>
    <property type="project" value="UniProtKB-KW"/>
</dbReference>
<feature type="domain" description="HTH gntR-type" evidence="6">
    <location>
        <begin position="32"/>
        <end position="100"/>
    </location>
</feature>
<gene>
    <name evidence="7" type="ORF">ACFP3V_14320</name>
</gene>
<dbReference type="Proteomes" id="UP001596174">
    <property type="component" value="Unassembled WGS sequence"/>
</dbReference>
<dbReference type="RefSeq" id="WP_380583375.1">
    <property type="nucleotide sequence ID" value="NZ_JBHSQJ010000055.1"/>
</dbReference>
<dbReference type="PANTHER" id="PTHR46577:SF1">
    <property type="entry name" value="HTH-TYPE TRANSCRIPTIONAL REGULATORY PROTEIN GABR"/>
    <property type="match status" value="1"/>
</dbReference>
<evidence type="ECO:0000256" key="5">
    <source>
        <dbReference type="ARBA" id="ARBA00023163"/>
    </source>
</evidence>
<keyword evidence="8" id="KW-1185">Reference proteome</keyword>
<dbReference type="InterPro" id="IPR015421">
    <property type="entry name" value="PyrdxlP-dep_Trfase_major"/>
</dbReference>
<dbReference type="CDD" id="cd00609">
    <property type="entry name" value="AAT_like"/>
    <property type="match status" value="1"/>
</dbReference>
<proteinExistence type="inferred from homology"/>
<dbReference type="SUPFAM" id="SSF53383">
    <property type="entry name" value="PLP-dependent transferases"/>
    <property type="match status" value="1"/>
</dbReference>
<dbReference type="InterPro" id="IPR004839">
    <property type="entry name" value="Aminotransferase_I/II_large"/>
</dbReference>
<evidence type="ECO:0000313" key="8">
    <source>
        <dbReference type="Proteomes" id="UP001596174"/>
    </source>
</evidence>
<name>A0ABW1G2H4_9ACTN</name>
<keyword evidence="2" id="KW-0663">Pyridoxal phosphate</keyword>
<dbReference type="InterPro" id="IPR015424">
    <property type="entry name" value="PyrdxlP-dep_Trfase"/>
</dbReference>
<comment type="caution">
    <text evidence="7">The sequence shown here is derived from an EMBL/GenBank/DDBJ whole genome shotgun (WGS) entry which is preliminary data.</text>
</comment>
<dbReference type="PANTHER" id="PTHR46577">
    <property type="entry name" value="HTH-TYPE TRANSCRIPTIONAL REGULATORY PROTEIN GABR"/>
    <property type="match status" value="1"/>
</dbReference>
<reference evidence="8" key="1">
    <citation type="journal article" date="2019" name="Int. J. Syst. Evol. Microbiol.">
        <title>The Global Catalogue of Microorganisms (GCM) 10K type strain sequencing project: providing services to taxonomists for standard genome sequencing and annotation.</title>
        <authorList>
            <consortium name="The Broad Institute Genomics Platform"/>
            <consortium name="The Broad Institute Genome Sequencing Center for Infectious Disease"/>
            <person name="Wu L."/>
            <person name="Ma J."/>
        </authorList>
    </citation>
    <scope>NUCLEOTIDE SEQUENCE [LARGE SCALE GENOMIC DNA]</scope>
    <source>
        <strain evidence="8">JCM 4816</strain>
    </source>
</reference>
<evidence type="ECO:0000256" key="3">
    <source>
        <dbReference type="ARBA" id="ARBA00023015"/>
    </source>
</evidence>
<evidence type="ECO:0000256" key="2">
    <source>
        <dbReference type="ARBA" id="ARBA00022898"/>
    </source>
</evidence>
<organism evidence="7 8">
    <name type="scientific">Streptacidiphilus monticola</name>
    <dbReference type="NCBI Taxonomy" id="2161674"/>
    <lineage>
        <taxon>Bacteria</taxon>
        <taxon>Bacillati</taxon>
        <taxon>Actinomycetota</taxon>
        <taxon>Actinomycetes</taxon>
        <taxon>Kitasatosporales</taxon>
        <taxon>Streptomycetaceae</taxon>
        <taxon>Streptacidiphilus</taxon>
    </lineage>
</organism>
<dbReference type="InterPro" id="IPR036390">
    <property type="entry name" value="WH_DNA-bd_sf"/>
</dbReference>
<dbReference type="InterPro" id="IPR000524">
    <property type="entry name" value="Tscrpt_reg_HTH_GntR"/>
</dbReference>
<dbReference type="Gene3D" id="3.40.640.10">
    <property type="entry name" value="Type I PLP-dependent aspartate aminotransferase-like (Major domain)"/>
    <property type="match status" value="1"/>
</dbReference>
<dbReference type="PROSITE" id="PS50949">
    <property type="entry name" value="HTH_GNTR"/>
    <property type="match status" value="1"/>
</dbReference>
<evidence type="ECO:0000256" key="1">
    <source>
        <dbReference type="ARBA" id="ARBA00005384"/>
    </source>
</evidence>
<dbReference type="InterPro" id="IPR036388">
    <property type="entry name" value="WH-like_DNA-bd_sf"/>
</dbReference>
<evidence type="ECO:0000259" key="6">
    <source>
        <dbReference type="PROSITE" id="PS50949"/>
    </source>
</evidence>
<dbReference type="Gene3D" id="1.10.10.10">
    <property type="entry name" value="Winged helix-like DNA-binding domain superfamily/Winged helix DNA-binding domain"/>
    <property type="match status" value="1"/>
</dbReference>
<comment type="similarity">
    <text evidence="1">In the C-terminal section; belongs to the class-I pyridoxal-phosphate-dependent aminotransferase family.</text>
</comment>
<sequence length="499" mass="52445">MAPASPSGSARSSIGAAQLDRALGEGWQRSSGPVYRSLAVGLRTLVLDGRVPVETRLPAERELSAALGVSRTTVAAAYELLRGEGFLASRRGAGSWTALPAGRAVPATGLSPRSGDAAGGDAIDLGVAAMCAPEPWLSQAMAAATAELPPYLATHGDFPAGLPVLREAIAARYTQRGAPTSPDQIMVTSGAAGGLALVLRQLLGHGDRIAVESPSYANALQAVRFAGGRAVPVPLTADGWDLDGWARTLRDAAPRLAYVIPDFHNPTGLLMGAGQRRELVALARATGTVLVVDETMAELTLDLDESQLPPPMACFDRAGSVITLGSAGKTVWGGLRIGWIRASADLVRRIAAERSSLDVSSPVLEQLAARHLFDPERFPALLAQQRDRVRGQRDALVAALREAVPDWTYRVPQGGLSLWVRLPEPLSGSALATTAERFGVWIGSGPRFGLDGVLERFVRLPFSQRPEVAREAVHRLAGAAAALREGAPGLLPADEFPLL</sequence>
<dbReference type="Pfam" id="PF00392">
    <property type="entry name" value="GntR"/>
    <property type="match status" value="1"/>
</dbReference>
<keyword evidence="5" id="KW-0804">Transcription</keyword>
<accession>A0ABW1G2H4</accession>
<dbReference type="SUPFAM" id="SSF46785">
    <property type="entry name" value="Winged helix' DNA-binding domain"/>
    <property type="match status" value="1"/>
</dbReference>
<keyword evidence="7" id="KW-0808">Transferase</keyword>
<dbReference type="Pfam" id="PF00155">
    <property type="entry name" value="Aminotran_1_2"/>
    <property type="match status" value="1"/>
</dbReference>
<dbReference type="SMART" id="SM00345">
    <property type="entry name" value="HTH_GNTR"/>
    <property type="match status" value="1"/>
</dbReference>
<evidence type="ECO:0000256" key="4">
    <source>
        <dbReference type="ARBA" id="ARBA00023125"/>
    </source>
</evidence>
<dbReference type="PRINTS" id="PR00035">
    <property type="entry name" value="HTHGNTR"/>
</dbReference>
<protein>
    <submittedName>
        <fullName evidence="7">PLP-dependent aminotransferase family protein</fullName>
    </submittedName>
</protein>
<keyword evidence="4" id="KW-0238">DNA-binding</keyword>
<dbReference type="CDD" id="cd07377">
    <property type="entry name" value="WHTH_GntR"/>
    <property type="match status" value="1"/>
</dbReference>
<keyword evidence="7" id="KW-0032">Aminotransferase</keyword>
<evidence type="ECO:0000313" key="7">
    <source>
        <dbReference type="EMBL" id="MFC5908382.1"/>
    </source>
</evidence>
<dbReference type="EMBL" id="JBHSQJ010000055">
    <property type="protein sequence ID" value="MFC5908382.1"/>
    <property type="molecule type" value="Genomic_DNA"/>
</dbReference>
<dbReference type="InterPro" id="IPR051446">
    <property type="entry name" value="HTH_trans_reg/aminotransferase"/>
</dbReference>